<feature type="compositionally biased region" description="Basic residues" evidence="1">
    <location>
        <begin position="219"/>
        <end position="229"/>
    </location>
</feature>
<reference evidence="2 3" key="1">
    <citation type="submission" date="2024-01" db="EMBL/GenBank/DDBJ databases">
        <authorList>
            <person name="Allen C."/>
            <person name="Tagirdzhanova G."/>
        </authorList>
    </citation>
    <scope>NUCLEOTIDE SEQUENCE [LARGE SCALE GENOMIC DNA]</scope>
    <source>
        <strain evidence="2 3">CBS 573.63</strain>
    </source>
</reference>
<dbReference type="EMBL" id="CAWUOM010000128">
    <property type="protein sequence ID" value="CAK7273253.1"/>
    <property type="molecule type" value="Genomic_DNA"/>
</dbReference>
<feature type="compositionally biased region" description="Basic and acidic residues" evidence="1">
    <location>
        <begin position="162"/>
        <end position="171"/>
    </location>
</feature>
<organism evidence="2 3">
    <name type="scientific">Sporothrix epigloea</name>
    <dbReference type="NCBI Taxonomy" id="1892477"/>
    <lineage>
        <taxon>Eukaryota</taxon>
        <taxon>Fungi</taxon>
        <taxon>Dikarya</taxon>
        <taxon>Ascomycota</taxon>
        <taxon>Pezizomycotina</taxon>
        <taxon>Sordariomycetes</taxon>
        <taxon>Sordariomycetidae</taxon>
        <taxon>Ophiostomatales</taxon>
        <taxon>Ophiostomataceae</taxon>
        <taxon>Sporothrix</taxon>
    </lineage>
</organism>
<name>A0ABP0E063_9PEZI</name>
<feature type="compositionally biased region" description="Polar residues" evidence="1">
    <location>
        <begin position="193"/>
        <end position="209"/>
    </location>
</feature>
<dbReference type="Proteomes" id="UP001642501">
    <property type="component" value="Unassembled WGS sequence"/>
</dbReference>
<feature type="region of interest" description="Disordered" evidence="1">
    <location>
        <begin position="93"/>
        <end position="229"/>
    </location>
</feature>
<evidence type="ECO:0000256" key="1">
    <source>
        <dbReference type="SAM" id="MobiDB-lite"/>
    </source>
</evidence>
<evidence type="ECO:0000313" key="3">
    <source>
        <dbReference type="Proteomes" id="UP001642501"/>
    </source>
</evidence>
<keyword evidence="3" id="KW-1185">Reference proteome</keyword>
<sequence length="229" mass="24511">MTRVGDMAPPPKPDEKVCDENAVNDPKPLAVKSAVQGPVIVDKVTPVEDAGHEEDDEGIPESQPAEFAVPAVQPMKRQKTGVETSVIIPESFVGTPKKAKKSTELDSSPPRAPPPTPVIPQLEFNMPAPSEYDDKFHAMTCEKLQQNKDNGTIYDSDAEDIDAAHMVKSEPETPPGASPAPCNSPCSDCEPEATTNGSSPESSVLSTPKDSNEDDGATKKRRSPRINKD</sequence>
<gene>
    <name evidence="2" type="ORF">SEPCBS57363_005562</name>
</gene>
<accession>A0ABP0E063</accession>
<evidence type="ECO:0000313" key="2">
    <source>
        <dbReference type="EMBL" id="CAK7273253.1"/>
    </source>
</evidence>
<proteinExistence type="predicted"/>
<protein>
    <submittedName>
        <fullName evidence="2">Uncharacterized protein</fullName>
    </submittedName>
</protein>
<comment type="caution">
    <text evidence="2">The sequence shown here is derived from an EMBL/GenBank/DDBJ whole genome shotgun (WGS) entry which is preliminary data.</text>
</comment>